<dbReference type="GO" id="GO:0005815">
    <property type="term" value="C:microtubule organizing center"/>
    <property type="evidence" value="ECO:0007669"/>
    <property type="project" value="TreeGrafter"/>
</dbReference>
<evidence type="ECO:0000313" key="3">
    <source>
        <dbReference type="EMBL" id="CAD9334069.1"/>
    </source>
</evidence>
<protein>
    <recommendedName>
        <fullName evidence="4">Hook C-terminal domain-containing protein</fullName>
    </recommendedName>
</protein>
<evidence type="ECO:0000256" key="1">
    <source>
        <dbReference type="SAM" id="Coils"/>
    </source>
</evidence>
<feature type="region of interest" description="Disordered" evidence="2">
    <location>
        <begin position="1"/>
        <end position="20"/>
    </location>
</feature>
<keyword evidence="1" id="KW-0175">Coiled coil</keyword>
<sequence length="1202" mass="137929">MNTCKSCKQDGAEREHVTTNEEVMHMTGTDGNGSEEQEIVIDVEGHEGEDALQDGNERVAALMEWIQTFPQWKDQEKVGPSGHAEWLEEGSGNTTRAMLRVAEEIYGKSDSIRDSSQLQLSEEESWVKICGITGSNSTNNSLENKNVVLSALLCRAISDDCALRQNYIARIMSLPSHIQRVLMKIIENGMNPCSSPKSPPSPSPSTTSLHHNGTSSPASAHSTPMASRLFSPSLSSTSSPHPHQIHNQQHIGQLQEELQLLQTQNEQLASQLSQSTSNEKELSLQLQDMNTKHRSQLLKLETSSLHQINDLKDQHNKQVAALQKQVKRDIPKYQSQIEKYQREISSMQDELDLLQHSQHKLSVTEDQYKKCKDKLLSLLDIEQQLKREEEAHAKSVDQCLTYENQLNALKHVKRQLKQSQNRALDAEVKLSELQDELHKTINRTNQYEQEIKELKEGNQMMTRNIHQNFEEGLALQDQSNDYGGIGDGMTELNPELKEELLRLRNENQRLKDFEQKRQQDSVQKLEESLDDTQKLSTKFKEKFLDTKQKLEDTCLNLEKTQRTLEKTCTNLVASEKHAKKLEDDLHQETKIKEEYNQKFLDTLETLETTNIKLQESISREEKLSGEIQDWGQRYVTLEQSMKKERQAHQKQTLDTECKHQTEKRNLIEKSRMDIKELEQRHNKAIDEEKLERKKRLEQSALQLRELEERSQKDLSALREQTSKTVRISRDNAQKRIEDTEHEHKVKMAQLSQKFENEREQLIAKGKAMLQKHKQESIEKLEYQQDQHKKKIDAMAEAYTKFKQDHDVYESQARSKISQYKHKLHVATGCQNSLNIEIDELRETKQKVERERNNLQKENERYRRQLGSRFGQDSAVQSQFDALQTEYKVLVEENRRFLKQQHTQLHHQGNITGFLPNSIVRGNSREDDVNISTLHNAGGGGGSSLATGGISNATFTQLRSEYEETIQKLQDEKREFVMRNSAAITDVQKAEQRSWELDEEVSRLKKELTSMQLALQRAEMRQNQSNIYEVREGSPSKENAERIESIETRAPSLSSPLLRKRPAISVNTACANTTSNTKSAMALLHQRRTTAPNANLRTQYQSGRGESVNGKENVASEKQIEAVLTGTDVVPASMEQPVINASSPSPLRPHNNGRQLRRLNNSGDKRKREESLRTKTIVELTSETINKRQQTIPEGGQPECQQS</sequence>
<accession>A0A7S1ZBF5</accession>
<feature type="compositionally biased region" description="Polar residues" evidence="2">
    <location>
        <begin position="1089"/>
        <end position="1103"/>
    </location>
</feature>
<feature type="coiled-coil region" evidence="1">
    <location>
        <begin position="305"/>
        <end position="357"/>
    </location>
</feature>
<feature type="coiled-coil region" evidence="1">
    <location>
        <begin position="251"/>
        <end position="278"/>
    </location>
</feature>
<feature type="coiled-coil region" evidence="1">
    <location>
        <begin position="493"/>
        <end position="623"/>
    </location>
</feature>
<dbReference type="PANTHER" id="PTHR18947:SF28">
    <property type="entry name" value="GIRDIN, ISOFORM A"/>
    <property type="match status" value="1"/>
</dbReference>
<feature type="region of interest" description="Disordered" evidence="2">
    <location>
        <begin position="1137"/>
        <end position="1202"/>
    </location>
</feature>
<feature type="compositionally biased region" description="Polar residues" evidence="2">
    <location>
        <begin position="1178"/>
        <end position="1191"/>
    </location>
</feature>
<organism evidence="3">
    <name type="scientific">Ditylum brightwellii</name>
    <dbReference type="NCBI Taxonomy" id="49249"/>
    <lineage>
        <taxon>Eukaryota</taxon>
        <taxon>Sar</taxon>
        <taxon>Stramenopiles</taxon>
        <taxon>Ochrophyta</taxon>
        <taxon>Bacillariophyta</taxon>
        <taxon>Mediophyceae</taxon>
        <taxon>Lithodesmiophycidae</taxon>
        <taxon>Lithodesmiales</taxon>
        <taxon>Lithodesmiaceae</taxon>
        <taxon>Ditylum</taxon>
    </lineage>
</organism>
<feature type="compositionally biased region" description="Polar residues" evidence="2">
    <location>
        <begin position="206"/>
        <end position="225"/>
    </location>
</feature>
<feature type="coiled-coil region" evidence="1">
    <location>
        <begin position="399"/>
        <end position="464"/>
    </location>
</feature>
<dbReference type="AlphaFoldDB" id="A0A7S1ZBF5"/>
<feature type="compositionally biased region" description="Low complexity" evidence="2">
    <location>
        <begin position="227"/>
        <end position="251"/>
    </location>
</feature>
<name>A0A7S1ZBF5_9STRA</name>
<evidence type="ECO:0008006" key="4">
    <source>
        <dbReference type="Google" id="ProtNLM"/>
    </source>
</evidence>
<feature type="coiled-coil region" evidence="1">
    <location>
        <begin position="830"/>
        <end position="864"/>
    </location>
</feature>
<feature type="region of interest" description="Disordered" evidence="2">
    <location>
        <begin position="192"/>
        <end position="251"/>
    </location>
</feature>
<dbReference type="PANTHER" id="PTHR18947">
    <property type="entry name" value="HOOK PROTEINS"/>
    <property type="match status" value="1"/>
</dbReference>
<feature type="compositionally biased region" description="Polar residues" evidence="2">
    <location>
        <begin position="1151"/>
        <end position="1161"/>
    </location>
</feature>
<dbReference type="GO" id="GO:0031122">
    <property type="term" value="P:cytoplasmic microtubule organization"/>
    <property type="evidence" value="ECO:0007669"/>
    <property type="project" value="TreeGrafter"/>
</dbReference>
<dbReference type="GO" id="GO:0005737">
    <property type="term" value="C:cytoplasm"/>
    <property type="evidence" value="ECO:0007669"/>
    <property type="project" value="TreeGrafter"/>
</dbReference>
<feature type="region of interest" description="Disordered" evidence="2">
    <location>
        <begin position="709"/>
        <end position="731"/>
    </location>
</feature>
<dbReference type="EMBL" id="HBGN01020592">
    <property type="protein sequence ID" value="CAD9334069.1"/>
    <property type="molecule type" value="Transcribed_RNA"/>
</dbReference>
<gene>
    <name evidence="3" type="ORF">DBRI1063_LOCUS13114</name>
</gene>
<dbReference type="GO" id="GO:0030705">
    <property type="term" value="P:cytoskeleton-dependent intracellular transport"/>
    <property type="evidence" value="ECO:0007669"/>
    <property type="project" value="TreeGrafter"/>
</dbReference>
<proteinExistence type="predicted"/>
<feature type="compositionally biased region" description="Basic and acidic residues" evidence="2">
    <location>
        <begin position="7"/>
        <end position="20"/>
    </location>
</feature>
<evidence type="ECO:0000256" key="2">
    <source>
        <dbReference type="SAM" id="MobiDB-lite"/>
    </source>
</evidence>
<feature type="coiled-coil region" evidence="1">
    <location>
        <begin position="951"/>
        <end position="1020"/>
    </location>
</feature>
<reference evidence="3" key="1">
    <citation type="submission" date="2021-01" db="EMBL/GenBank/DDBJ databases">
        <authorList>
            <person name="Corre E."/>
            <person name="Pelletier E."/>
            <person name="Niang G."/>
            <person name="Scheremetjew M."/>
            <person name="Finn R."/>
            <person name="Kale V."/>
            <person name="Holt S."/>
            <person name="Cochrane G."/>
            <person name="Meng A."/>
            <person name="Brown T."/>
            <person name="Cohen L."/>
        </authorList>
    </citation>
    <scope>NUCLEOTIDE SEQUENCE</scope>
    <source>
        <strain evidence="3">Pop2</strain>
    </source>
</reference>
<dbReference type="GO" id="GO:0008017">
    <property type="term" value="F:microtubule binding"/>
    <property type="evidence" value="ECO:0007669"/>
    <property type="project" value="TreeGrafter"/>
</dbReference>
<feature type="compositionally biased region" description="Basic and acidic residues" evidence="2">
    <location>
        <begin position="1162"/>
        <end position="1172"/>
    </location>
</feature>
<dbReference type="GO" id="GO:0051959">
    <property type="term" value="F:dynein light intermediate chain binding"/>
    <property type="evidence" value="ECO:0007669"/>
    <property type="project" value="TreeGrafter"/>
</dbReference>
<feature type="region of interest" description="Disordered" evidence="2">
    <location>
        <begin position="1089"/>
        <end position="1112"/>
    </location>
</feature>